<dbReference type="KEGG" id="eac:EAL2_c18890"/>
<dbReference type="STRING" id="1286171.EAL2_c18890"/>
<dbReference type="EMBL" id="CP007452">
    <property type="protein sequence ID" value="AHM57170.1"/>
    <property type="molecule type" value="Genomic_DNA"/>
</dbReference>
<dbReference type="OrthoDB" id="2360475at2"/>
<dbReference type="InterPro" id="IPR050445">
    <property type="entry name" value="Bact_polysacc_biosynth/exp"/>
</dbReference>
<gene>
    <name evidence="10" type="primary">ywqC1</name>
    <name evidence="10" type="ORF">EAL2_c18890</name>
</gene>
<dbReference type="Pfam" id="PF02706">
    <property type="entry name" value="Wzz"/>
    <property type="match status" value="1"/>
</dbReference>
<dbReference type="InterPro" id="IPR027417">
    <property type="entry name" value="P-loop_NTPase"/>
</dbReference>
<feature type="domain" description="Tyrosine-protein kinase G-rich" evidence="9">
    <location>
        <begin position="149"/>
        <end position="195"/>
    </location>
</feature>
<dbReference type="PANTHER" id="PTHR32309:SF13">
    <property type="entry name" value="FERRIC ENTEROBACTIN TRANSPORT PROTEIN FEPE"/>
    <property type="match status" value="1"/>
</dbReference>
<comment type="subcellular location">
    <subcellularLocation>
        <location evidence="1">Cell membrane</location>
        <topology evidence="1">Multi-pass membrane protein</topology>
    </subcellularLocation>
</comment>
<evidence type="ECO:0000313" key="11">
    <source>
        <dbReference type="Proteomes" id="UP000019591"/>
    </source>
</evidence>
<feature type="transmembrane region" description="Helical" evidence="7">
    <location>
        <begin position="20"/>
        <end position="40"/>
    </location>
</feature>
<keyword evidence="3" id="KW-1003">Cell membrane</keyword>
<name>W8T8J1_PEPAC</name>
<feature type="domain" description="Polysaccharide chain length determinant N-terminal" evidence="8">
    <location>
        <begin position="7"/>
        <end position="95"/>
    </location>
</feature>
<dbReference type="InterPro" id="IPR032807">
    <property type="entry name" value="GNVR"/>
</dbReference>
<proteinExistence type="inferred from homology"/>
<evidence type="ECO:0000256" key="5">
    <source>
        <dbReference type="ARBA" id="ARBA00022989"/>
    </source>
</evidence>
<evidence type="ECO:0000256" key="2">
    <source>
        <dbReference type="ARBA" id="ARBA00006683"/>
    </source>
</evidence>
<dbReference type="Proteomes" id="UP000019591">
    <property type="component" value="Chromosome"/>
</dbReference>
<evidence type="ECO:0000313" key="10">
    <source>
        <dbReference type="EMBL" id="AHM57170.1"/>
    </source>
</evidence>
<organism evidence="10 11">
    <name type="scientific">Peptoclostridium acidaminophilum DSM 3953</name>
    <dbReference type="NCBI Taxonomy" id="1286171"/>
    <lineage>
        <taxon>Bacteria</taxon>
        <taxon>Bacillati</taxon>
        <taxon>Bacillota</taxon>
        <taxon>Clostridia</taxon>
        <taxon>Peptostreptococcales</taxon>
        <taxon>Peptoclostridiaceae</taxon>
        <taxon>Peptoclostridium</taxon>
    </lineage>
</organism>
<evidence type="ECO:0000259" key="8">
    <source>
        <dbReference type="Pfam" id="PF02706"/>
    </source>
</evidence>
<dbReference type="HOGENOM" id="CLU_082668_1_1_9"/>
<evidence type="ECO:0000256" key="7">
    <source>
        <dbReference type="SAM" id="Phobius"/>
    </source>
</evidence>
<feature type="transmembrane region" description="Helical" evidence="7">
    <location>
        <begin position="174"/>
        <end position="192"/>
    </location>
</feature>
<comment type="similarity">
    <text evidence="2">Belongs to the CpsC/CapA family.</text>
</comment>
<protein>
    <submittedName>
        <fullName evidence="10">Capsular polysaccharide biosynthesis protein YwqC</fullName>
    </submittedName>
</protein>
<keyword evidence="11" id="KW-1185">Reference proteome</keyword>
<dbReference type="eggNOG" id="COG3944">
    <property type="taxonomic scope" value="Bacteria"/>
</dbReference>
<reference evidence="10 11" key="1">
    <citation type="journal article" date="2014" name="Genome Announc.">
        <title>Complete Genome Sequence of Amino Acid-Utilizing Eubacterium acidaminophilum al-2 (DSM 3953).</title>
        <authorList>
            <person name="Poehlein A."/>
            <person name="Andreesen J.R."/>
            <person name="Daniel R."/>
        </authorList>
    </citation>
    <scope>NUCLEOTIDE SEQUENCE [LARGE SCALE GENOMIC DNA]</scope>
    <source>
        <strain evidence="10 11">DSM 3953</strain>
    </source>
</reference>
<keyword evidence="6 7" id="KW-0472">Membrane</keyword>
<keyword evidence="4 7" id="KW-0812">Transmembrane</keyword>
<dbReference type="RefSeq" id="WP_025436122.1">
    <property type="nucleotide sequence ID" value="NZ_CP007452.1"/>
</dbReference>
<dbReference type="Pfam" id="PF13807">
    <property type="entry name" value="GNVR"/>
    <property type="match status" value="1"/>
</dbReference>
<dbReference type="AlphaFoldDB" id="W8T8J1"/>
<evidence type="ECO:0000259" key="9">
    <source>
        <dbReference type="Pfam" id="PF13807"/>
    </source>
</evidence>
<dbReference type="GO" id="GO:0004713">
    <property type="term" value="F:protein tyrosine kinase activity"/>
    <property type="evidence" value="ECO:0007669"/>
    <property type="project" value="TreeGrafter"/>
</dbReference>
<evidence type="ECO:0000256" key="1">
    <source>
        <dbReference type="ARBA" id="ARBA00004651"/>
    </source>
</evidence>
<dbReference type="GO" id="GO:0005886">
    <property type="term" value="C:plasma membrane"/>
    <property type="evidence" value="ECO:0007669"/>
    <property type="project" value="UniProtKB-SubCell"/>
</dbReference>
<evidence type="ECO:0000256" key="4">
    <source>
        <dbReference type="ARBA" id="ARBA00022692"/>
    </source>
</evidence>
<dbReference type="PANTHER" id="PTHR32309">
    <property type="entry name" value="TYROSINE-PROTEIN KINASE"/>
    <property type="match status" value="1"/>
</dbReference>
<accession>W8T8J1</accession>
<dbReference type="PATRIC" id="fig|1286171.3.peg.1838"/>
<evidence type="ECO:0000256" key="3">
    <source>
        <dbReference type="ARBA" id="ARBA00022475"/>
    </source>
</evidence>
<dbReference type="InterPro" id="IPR003856">
    <property type="entry name" value="LPS_length_determ_N"/>
</dbReference>
<dbReference type="Gene3D" id="3.40.50.300">
    <property type="entry name" value="P-loop containing nucleotide triphosphate hydrolases"/>
    <property type="match status" value="1"/>
</dbReference>
<evidence type="ECO:0000256" key="6">
    <source>
        <dbReference type="ARBA" id="ARBA00023136"/>
    </source>
</evidence>
<keyword evidence="5 7" id="KW-1133">Transmembrane helix</keyword>
<sequence>MGEIYGLREYFEMAWKQKKIIIAATMIAILISAVFSFFVLEPEYEAGTSILVNRIENETERYLDFDDVVLNQKLVNTYGRIAMSDAVLEKTMNDLNIVMDAEEFAKMISINIVENTEIMEIHVLSANPTEAARVANTMAAAFVDEVKRIMGMENIKIIDRAETPQSPSKPDKKVIIIVNGFIGMMVGLYAAFIKEYFDDTIKTPEDIEKEIGVPIIGVIPAYEGAKHRAKGRGNRL</sequence>